<sequence>MSRAYNHRPDTTSILIVDDTPDNLRLLAGILEEQGYDIRPASSGSRALAAVQSERPDLILLDIKMPDMSGYEVCEQLKAAEETRDIPVIFISALQDMPEKVKGFALGGVDYITKPFQAEEVLARVETHLMLYRFRHHLEELVAERTLELQREIMERKQAEKALQKSEQQYRLLVEKVTDGIAILQEQRFVLVNETLAEICASVPDRMVGKIAADFLGQNVLTLAENLAEQEEREATETFWRVFEFTTIRNERTFWFEGHQSQILWEGKPAILMTVRDITERKRKEDELNKERKQLRRENERLRSAMKERYRFGKIIGKSQAMQSIYELITRASATDVNVVIYGESGTGKDLIAQTIHELSDRQKHAFVPVNCGSIQETLFEREFFGHRKGAFTGAIKDHPGFFDAAHNGTLFLDEVGELTLTMQVTLLRAIESKGYTPVGDQSVKYADVRIIAATNRNLHEQVKQGLMRQDFFYRINVIPIPVPPLRERREDIPLLVEHFLQSYRQGQPQQLLPGEILESLYDYDWPGNIRQLQNVLLRYLTLHRLDFGEDDQPLPEKRATSGQGFWQAVETFEKQLILDALVQNHGHKTNTAEMLQLPVRTLRRKMKQYEIE</sequence>
<keyword evidence="3" id="KW-0805">Transcription regulation</keyword>
<dbReference type="GO" id="GO:0006355">
    <property type="term" value="P:regulation of DNA-templated transcription"/>
    <property type="evidence" value="ECO:0007669"/>
    <property type="project" value="InterPro"/>
</dbReference>
<dbReference type="Pfam" id="PF00158">
    <property type="entry name" value="Sigma54_activat"/>
    <property type="match status" value="1"/>
</dbReference>
<dbReference type="SMART" id="SM00448">
    <property type="entry name" value="REC"/>
    <property type="match status" value="1"/>
</dbReference>
<dbReference type="Pfam" id="PF00072">
    <property type="entry name" value="Response_reg"/>
    <property type="match status" value="1"/>
</dbReference>
<dbReference type="InterPro" id="IPR025943">
    <property type="entry name" value="Sigma_54_int_dom_ATP-bd_2"/>
</dbReference>
<dbReference type="PRINTS" id="PR01590">
    <property type="entry name" value="HTHFIS"/>
</dbReference>
<dbReference type="InterPro" id="IPR035965">
    <property type="entry name" value="PAS-like_dom_sf"/>
</dbReference>
<dbReference type="Gene3D" id="1.10.10.60">
    <property type="entry name" value="Homeodomain-like"/>
    <property type="match status" value="1"/>
</dbReference>
<dbReference type="InterPro" id="IPR002197">
    <property type="entry name" value="HTH_Fis"/>
</dbReference>
<keyword evidence="4" id="KW-0238">DNA-binding</keyword>
<evidence type="ECO:0000313" key="11">
    <source>
        <dbReference type="Proteomes" id="UP000030661"/>
    </source>
</evidence>
<dbReference type="PROSITE" id="PS00675">
    <property type="entry name" value="SIGMA54_INTERACT_1"/>
    <property type="match status" value="1"/>
</dbReference>
<keyword evidence="5" id="KW-0804">Transcription</keyword>
<dbReference type="eggNOG" id="COG2204">
    <property type="taxonomic scope" value="Bacteria"/>
</dbReference>
<dbReference type="SUPFAM" id="SSF46689">
    <property type="entry name" value="Homeodomain-like"/>
    <property type="match status" value="1"/>
</dbReference>
<evidence type="ECO:0000256" key="3">
    <source>
        <dbReference type="ARBA" id="ARBA00023015"/>
    </source>
</evidence>
<dbReference type="Pfam" id="PF25601">
    <property type="entry name" value="AAA_lid_14"/>
    <property type="match status" value="1"/>
</dbReference>
<gene>
    <name evidence="10" type="ORF">U27_01724</name>
</gene>
<dbReference type="InterPro" id="IPR025944">
    <property type="entry name" value="Sigma_54_int_dom_CS"/>
</dbReference>
<dbReference type="AlphaFoldDB" id="A0A0S6W5L8"/>
<dbReference type="Gene3D" id="3.40.50.300">
    <property type="entry name" value="P-loop containing nucleotide triphosphate hydrolases"/>
    <property type="match status" value="1"/>
</dbReference>
<dbReference type="Proteomes" id="UP000030661">
    <property type="component" value="Unassembled WGS sequence"/>
</dbReference>
<evidence type="ECO:0000259" key="8">
    <source>
        <dbReference type="PROSITE" id="PS50045"/>
    </source>
</evidence>
<evidence type="ECO:0000256" key="4">
    <source>
        <dbReference type="ARBA" id="ARBA00023125"/>
    </source>
</evidence>
<dbReference type="Gene3D" id="1.10.8.60">
    <property type="match status" value="1"/>
</dbReference>
<organism evidence="10">
    <name type="scientific">Vecturithrix granuli</name>
    <dbReference type="NCBI Taxonomy" id="1499967"/>
    <lineage>
        <taxon>Bacteria</taxon>
        <taxon>Candidatus Moduliflexota</taxon>
        <taxon>Candidatus Vecturitrichia</taxon>
        <taxon>Candidatus Vecturitrichales</taxon>
        <taxon>Candidatus Vecturitrichaceae</taxon>
        <taxon>Candidatus Vecturithrix</taxon>
    </lineage>
</organism>
<keyword evidence="2" id="KW-0067">ATP-binding</keyword>
<keyword evidence="1" id="KW-0547">Nucleotide-binding</keyword>
<dbReference type="Pfam" id="PF02954">
    <property type="entry name" value="HTH_8"/>
    <property type="match status" value="1"/>
</dbReference>
<dbReference type="CDD" id="cd00009">
    <property type="entry name" value="AAA"/>
    <property type="match status" value="1"/>
</dbReference>
<dbReference type="CDD" id="cd19920">
    <property type="entry name" value="REC_PA4781-like"/>
    <property type="match status" value="1"/>
</dbReference>
<dbReference type="NCBIfam" id="TIGR00229">
    <property type="entry name" value="sensory_box"/>
    <property type="match status" value="1"/>
</dbReference>
<dbReference type="SUPFAM" id="SSF52540">
    <property type="entry name" value="P-loop containing nucleoside triphosphate hydrolases"/>
    <property type="match status" value="1"/>
</dbReference>
<name>A0A0S6W5L8_VECG1</name>
<dbReference type="GO" id="GO:0000160">
    <property type="term" value="P:phosphorelay signal transduction system"/>
    <property type="evidence" value="ECO:0007669"/>
    <property type="project" value="InterPro"/>
</dbReference>
<dbReference type="PROSITE" id="PS50045">
    <property type="entry name" value="SIGMA54_INTERACT_4"/>
    <property type="match status" value="1"/>
</dbReference>
<evidence type="ECO:0000256" key="1">
    <source>
        <dbReference type="ARBA" id="ARBA00022741"/>
    </source>
</evidence>
<dbReference type="GO" id="GO:0005524">
    <property type="term" value="F:ATP binding"/>
    <property type="evidence" value="ECO:0007669"/>
    <property type="project" value="UniProtKB-KW"/>
</dbReference>
<evidence type="ECO:0000256" key="2">
    <source>
        <dbReference type="ARBA" id="ARBA00022840"/>
    </source>
</evidence>
<feature type="modified residue" description="4-aspartylphosphate" evidence="6">
    <location>
        <position position="62"/>
    </location>
</feature>
<dbReference type="GO" id="GO:0043565">
    <property type="term" value="F:sequence-specific DNA binding"/>
    <property type="evidence" value="ECO:0007669"/>
    <property type="project" value="InterPro"/>
</dbReference>
<dbReference type="InterPro" id="IPR003593">
    <property type="entry name" value="AAA+_ATPase"/>
</dbReference>
<dbReference type="PANTHER" id="PTHR32071">
    <property type="entry name" value="TRANSCRIPTIONAL REGULATORY PROTEIN"/>
    <property type="match status" value="1"/>
</dbReference>
<feature type="coiled-coil region" evidence="7">
    <location>
        <begin position="149"/>
        <end position="176"/>
    </location>
</feature>
<keyword evidence="11" id="KW-1185">Reference proteome</keyword>
<dbReference type="InterPro" id="IPR011006">
    <property type="entry name" value="CheY-like_superfamily"/>
</dbReference>
<dbReference type="PROSITE" id="PS50110">
    <property type="entry name" value="RESPONSE_REGULATORY"/>
    <property type="match status" value="1"/>
</dbReference>
<dbReference type="InterPro" id="IPR000014">
    <property type="entry name" value="PAS"/>
</dbReference>
<evidence type="ECO:0000259" key="9">
    <source>
        <dbReference type="PROSITE" id="PS50110"/>
    </source>
</evidence>
<evidence type="ECO:0000256" key="5">
    <source>
        <dbReference type="ARBA" id="ARBA00023163"/>
    </source>
</evidence>
<reference evidence="10" key="1">
    <citation type="journal article" date="2015" name="PeerJ">
        <title>First genomic representation of candidate bacterial phylum KSB3 points to enhanced environmental sensing as a trigger of wastewater bulking.</title>
        <authorList>
            <person name="Sekiguchi Y."/>
            <person name="Ohashi A."/>
            <person name="Parks D.H."/>
            <person name="Yamauchi T."/>
            <person name="Tyson G.W."/>
            <person name="Hugenholtz P."/>
        </authorList>
    </citation>
    <scope>NUCLEOTIDE SEQUENCE [LARGE SCALE GENOMIC DNA]</scope>
</reference>
<dbReference type="SMART" id="SM00382">
    <property type="entry name" value="AAA"/>
    <property type="match status" value="1"/>
</dbReference>
<dbReference type="SUPFAM" id="SSF52172">
    <property type="entry name" value="CheY-like"/>
    <property type="match status" value="1"/>
</dbReference>
<dbReference type="InterPro" id="IPR027417">
    <property type="entry name" value="P-loop_NTPase"/>
</dbReference>
<dbReference type="eggNOG" id="COG3829">
    <property type="taxonomic scope" value="Bacteria"/>
</dbReference>
<evidence type="ECO:0000256" key="7">
    <source>
        <dbReference type="SAM" id="Coils"/>
    </source>
</evidence>
<proteinExistence type="predicted"/>
<dbReference type="InterPro" id="IPR002078">
    <property type="entry name" value="Sigma_54_int"/>
</dbReference>
<dbReference type="SUPFAM" id="SSF55785">
    <property type="entry name" value="PYP-like sensor domain (PAS domain)"/>
    <property type="match status" value="1"/>
</dbReference>
<dbReference type="Gene3D" id="3.30.450.20">
    <property type="entry name" value="PAS domain"/>
    <property type="match status" value="1"/>
</dbReference>
<dbReference type="InterPro" id="IPR009057">
    <property type="entry name" value="Homeodomain-like_sf"/>
</dbReference>
<dbReference type="EMBL" id="DF820463">
    <property type="protein sequence ID" value="GAK54893.1"/>
    <property type="molecule type" value="Genomic_DNA"/>
</dbReference>
<dbReference type="Gene3D" id="3.40.50.2300">
    <property type="match status" value="1"/>
</dbReference>
<keyword evidence="6" id="KW-0597">Phosphoprotein</keyword>
<dbReference type="InterPro" id="IPR001789">
    <property type="entry name" value="Sig_transdc_resp-reg_receiver"/>
</dbReference>
<dbReference type="PROSITE" id="PS00676">
    <property type="entry name" value="SIGMA54_INTERACT_2"/>
    <property type="match status" value="1"/>
</dbReference>
<feature type="domain" description="Response regulatory" evidence="9">
    <location>
        <begin position="13"/>
        <end position="129"/>
    </location>
</feature>
<dbReference type="InterPro" id="IPR058031">
    <property type="entry name" value="AAA_lid_NorR"/>
</dbReference>
<dbReference type="HOGENOM" id="CLU_000445_0_6_0"/>
<dbReference type="STRING" id="1499967.U27_01724"/>
<feature type="domain" description="Sigma-54 factor interaction" evidence="8">
    <location>
        <begin position="315"/>
        <end position="542"/>
    </location>
</feature>
<protein>
    <submittedName>
        <fullName evidence="10">PAS modulated sigma54 specific transcriptional regulator, Fis family</fullName>
    </submittedName>
</protein>
<evidence type="ECO:0000256" key="6">
    <source>
        <dbReference type="PROSITE-ProRule" id="PRU00169"/>
    </source>
</evidence>
<dbReference type="InterPro" id="IPR025662">
    <property type="entry name" value="Sigma_54_int_dom_ATP-bd_1"/>
</dbReference>
<dbReference type="FunFam" id="3.40.50.300:FF:000006">
    <property type="entry name" value="DNA-binding transcriptional regulator NtrC"/>
    <property type="match status" value="1"/>
</dbReference>
<accession>A0A0S6W5L8</accession>
<dbReference type="PROSITE" id="PS00688">
    <property type="entry name" value="SIGMA54_INTERACT_3"/>
    <property type="match status" value="1"/>
</dbReference>
<feature type="coiled-coil region" evidence="7">
    <location>
        <begin position="278"/>
        <end position="308"/>
    </location>
</feature>
<evidence type="ECO:0000313" key="10">
    <source>
        <dbReference type="EMBL" id="GAK54893.1"/>
    </source>
</evidence>
<keyword evidence="7" id="KW-0175">Coiled coil</keyword>